<dbReference type="InterPro" id="IPR017557">
    <property type="entry name" value="Holo-ACP_synthase"/>
</dbReference>
<dbReference type="NCBIfam" id="TIGR03135">
    <property type="entry name" value="malonate_mdcG"/>
    <property type="match status" value="1"/>
</dbReference>
<accession>A0A5B0GAR0</accession>
<dbReference type="Proteomes" id="UP000325273">
    <property type="component" value="Unassembled WGS sequence"/>
</dbReference>
<feature type="domain" description="Phosphoribosyl-dephospho-CoA transferase MdcG N-terminal" evidence="4">
    <location>
        <begin position="9"/>
        <end position="83"/>
    </location>
</feature>
<keyword evidence="2" id="KW-0548">Nucleotidyltransferase</keyword>
<dbReference type="Pfam" id="PF10620">
    <property type="entry name" value="MdcG"/>
    <property type="match status" value="1"/>
</dbReference>
<dbReference type="GO" id="GO:0016779">
    <property type="term" value="F:nucleotidyltransferase activity"/>
    <property type="evidence" value="ECO:0007669"/>
    <property type="project" value="UniProtKB-KW"/>
</dbReference>
<keyword evidence="6" id="KW-1185">Reference proteome</keyword>
<proteinExistence type="predicted"/>
<dbReference type="NCBIfam" id="NF002332">
    <property type="entry name" value="PRK01293.1"/>
    <property type="match status" value="1"/>
</dbReference>
<sequence>MSTAHEPLRPHDLLWISELEDLRSTSEVPGWASREWLLHAPVVVRREAVSEQGVVPVGLRGRARSERFAAHVARERIRLSVTPEALAKGRSWRTKAALATLPCVRALSRIAPELDRLRLTWGITGSVGFALASGVSTLRQDSDLDLLLRASKPLTRDEARSLLALLQASPARIDMQVDTGHGGFALAEWAGNADRVLLKTGRGPLLVSDPWVGDAS</sequence>
<keyword evidence="1" id="KW-0808">Transferase</keyword>
<dbReference type="InterPro" id="IPR048903">
    <property type="entry name" value="MdcG_N"/>
</dbReference>
<evidence type="ECO:0000259" key="3">
    <source>
        <dbReference type="Pfam" id="PF10620"/>
    </source>
</evidence>
<dbReference type="AlphaFoldDB" id="A0A5B0GAR0"/>
<dbReference type="InterPro" id="IPR049180">
    <property type="entry name" value="MdcG_C"/>
</dbReference>
<evidence type="ECO:0000313" key="6">
    <source>
        <dbReference type="Proteomes" id="UP000325273"/>
    </source>
</evidence>
<name>A0A5B0GAR0_9BURK</name>
<feature type="domain" description="Phosphoribosyl-dephospho-CoA transferase MdcG C-terminal" evidence="3">
    <location>
        <begin position="96"/>
        <end position="210"/>
    </location>
</feature>
<comment type="caution">
    <text evidence="5">The sequence shown here is derived from an EMBL/GenBank/DDBJ whole genome shotgun (WGS) entry which is preliminary data.</text>
</comment>
<evidence type="ECO:0000256" key="1">
    <source>
        <dbReference type="ARBA" id="ARBA00022679"/>
    </source>
</evidence>
<evidence type="ECO:0000313" key="5">
    <source>
        <dbReference type="EMBL" id="KAA0999009.1"/>
    </source>
</evidence>
<dbReference type="EMBL" id="VTUZ01000051">
    <property type="protein sequence ID" value="KAA0999009.1"/>
    <property type="molecule type" value="Genomic_DNA"/>
</dbReference>
<reference evidence="5 6" key="1">
    <citation type="submission" date="2019-08" db="EMBL/GenBank/DDBJ databases">
        <title>Paraburkholderia sp. DCY113.</title>
        <authorList>
            <person name="Kang J."/>
        </authorList>
    </citation>
    <scope>NUCLEOTIDE SEQUENCE [LARGE SCALE GENOMIC DNA]</scope>
    <source>
        <strain evidence="5 6">DCY113</strain>
    </source>
</reference>
<evidence type="ECO:0000259" key="4">
    <source>
        <dbReference type="Pfam" id="PF20866"/>
    </source>
</evidence>
<evidence type="ECO:0000256" key="2">
    <source>
        <dbReference type="ARBA" id="ARBA00022695"/>
    </source>
</evidence>
<organism evidence="5 6">
    <name type="scientific">Paraburkholderia panacisoli</name>
    <dbReference type="NCBI Taxonomy" id="2603818"/>
    <lineage>
        <taxon>Bacteria</taxon>
        <taxon>Pseudomonadati</taxon>
        <taxon>Pseudomonadota</taxon>
        <taxon>Betaproteobacteria</taxon>
        <taxon>Burkholderiales</taxon>
        <taxon>Burkholderiaceae</taxon>
        <taxon>Paraburkholderia</taxon>
    </lineage>
</organism>
<protein>
    <submittedName>
        <fullName evidence="5">Malonate decarboxylase holo-ACP synthase</fullName>
    </submittedName>
</protein>
<dbReference type="RefSeq" id="WP_149675624.1">
    <property type="nucleotide sequence ID" value="NZ_VTUZ01000051.1"/>
</dbReference>
<dbReference type="Pfam" id="PF20866">
    <property type="entry name" value="MdcG_N"/>
    <property type="match status" value="1"/>
</dbReference>
<gene>
    <name evidence="5" type="ORF">FVF58_42535</name>
</gene>